<reference evidence="7" key="1">
    <citation type="submission" date="2023-07" db="EMBL/GenBank/DDBJ databases">
        <title>Chromosome-level genome assembly of Artemia franciscana.</title>
        <authorList>
            <person name="Jo E."/>
        </authorList>
    </citation>
    <scope>NUCLEOTIDE SEQUENCE</scope>
    <source>
        <tissue evidence="7">Whole body</tissue>
    </source>
</reference>
<comment type="subcellular location">
    <subcellularLocation>
        <location evidence="1">Membrane</location>
        <topology evidence="1">Multi-pass membrane protein</topology>
    </subcellularLocation>
</comment>
<accession>A0AA88HJE1</accession>
<dbReference type="GO" id="GO:0005335">
    <property type="term" value="F:serotonin:sodium:chloride symporter activity"/>
    <property type="evidence" value="ECO:0007669"/>
    <property type="project" value="TreeGrafter"/>
</dbReference>
<gene>
    <name evidence="7" type="ORF">QYM36_011176</name>
</gene>
<proteinExistence type="predicted"/>
<evidence type="ECO:0000313" key="8">
    <source>
        <dbReference type="Proteomes" id="UP001187531"/>
    </source>
</evidence>
<dbReference type="EMBL" id="JAVRJZ010000015">
    <property type="protein sequence ID" value="KAK2712403.1"/>
    <property type="molecule type" value="Genomic_DNA"/>
</dbReference>
<keyword evidence="5 6" id="KW-0472">Membrane</keyword>
<organism evidence="7 8">
    <name type="scientific">Artemia franciscana</name>
    <name type="common">Brine shrimp</name>
    <name type="synonym">Artemia sanfranciscana</name>
    <dbReference type="NCBI Taxonomy" id="6661"/>
    <lineage>
        <taxon>Eukaryota</taxon>
        <taxon>Metazoa</taxon>
        <taxon>Ecdysozoa</taxon>
        <taxon>Arthropoda</taxon>
        <taxon>Crustacea</taxon>
        <taxon>Branchiopoda</taxon>
        <taxon>Anostraca</taxon>
        <taxon>Artemiidae</taxon>
        <taxon>Artemia</taxon>
    </lineage>
</organism>
<evidence type="ECO:0000256" key="3">
    <source>
        <dbReference type="ARBA" id="ARBA00022692"/>
    </source>
</evidence>
<evidence type="ECO:0000256" key="1">
    <source>
        <dbReference type="ARBA" id="ARBA00004141"/>
    </source>
</evidence>
<dbReference type="GO" id="GO:0015842">
    <property type="term" value="P:aminergic neurotransmitter loading into synaptic vesicle"/>
    <property type="evidence" value="ECO:0007669"/>
    <property type="project" value="TreeGrafter"/>
</dbReference>
<evidence type="ECO:0000256" key="6">
    <source>
        <dbReference type="SAM" id="Phobius"/>
    </source>
</evidence>
<dbReference type="Proteomes" id="UP001187531">
    <property type="component" value="Unassembled WGS sequence"/>
</dbReference>
<dbReference type="GO" id="GO:0030672">
    <property type="term" value="C:synaptic vesicle membrane"/>
    <property type="evidence" value="ECO:0007669"/>
    <property type="project" value="TreeGrafter"/>
</dbReference>
<evidence type="ECO:0000313" key="7">
    <source>
        <dbReference type="EMBL" id="KAK2712403.1"/>
    </source>
</evidence>
<keyword evidence="4 6" id="KW-1133">Transmembrane helix</keyword>
<feature type="transmembrane region" description="Helical" evidence="6">
    <location>
        <begin position="26"/>
        <end position="49"/>
    </location>
</feature>
<dbReference type="AlphaFoldDB" id="A0AA88HJE1"/>
<evidence type="ECO:0000256" key="5">
    <source>
        <dbReference type="ARBA" id="ARBA00023136"/>
    </source>
</evidence>
<protein>
    <submittedName>
        <fullName evidence="7">Uncharacterized protein</fullName>
    </submittedName>
</protein>
<keyword evidence="2" id="KW-0813">Transport</keyword>
<evidence type="ECO:0000256" key="2">
    <source>
        <dbReference type="ARBA" id="ARBA00022448"/>
    </source>
</evidence>
<keyword evidence="8" id="KW-1185">Reference proteome</keyword>
<sequence length="150" mass="17031">MGFLRGWTEESSFGRWFIEFRQSRRLVLLIVAIALLLDNMLLTTVVPIIPNYLFNIRHRKDNLTIPNDGVSAVNCTPGGPCSDIVISPTPYTFCNTTTNWDVEPRTQTTYSQKSRRDELEDENLEVSILFASKAIMQLIANPFVGPLTHK</sequence>
<keyword evidence="3 6" id="KW-0812">Transmembrane</keyword>
<name>A0AA88HJE1_ARTSF</name>
<dbReference type="InterPro" id="IPR050930">
    <property type="entry name" value="MFS_Vesicular_Transporter"/>
</dbReference>
<dbReference type="PANTHER" id="PTHR23506">
    <property type="entry name" value="GH10249P"/>
    <property type="match status" value="1"/>
</dbReference>
<evidence type="ECO:0000256" key="4">
    <source>
        <dbReference type="ARBA" id="ARBA00022989"/>
    </source>
</evidence>
<dbReference type="GO" id="GO:0043195">
    <property type="term" value="C:terminal bouton"/>
    <property type="evidence" value="ECO:0007669"/>
    <property type="project" value="TreeGrafter"/>
</dbReference>
<dbReference type="PANTHER" id="PTHR23506:SF23">
    <property type="entry name" value="GH10249P"/>
    <property type="match status" value="1"/>
</dbReference>
<comment type="caution">
    <text evidence="7">The sequence shown here is derived from an EMBL/GenBank/DDBJ whole genome shotgun (WGS) entry which is preliminary data.</text>
</comment>